<feature type="region of interest" description="Disordered" evidence="1">
    <location>
        <begin position="174"/>
        <end position="209"/>
    </location>
</feature>
<evidence type="ECO:0000313" key="2">
    <source>
        <dbReference type="EMBL" id="MFC0206846.1"/>
    </source>
</evidence>
<reference evidence="2 3" key="1">
    <citation type="submission" date="2024-09" db="EMBL/GenBank/DDBJ databases">
        <authorList>
            <person name="Sun Q."/>
            <person name="Mori K."/>
        </authorList>
    </citation>
    <scope>NUCLEOTIDE SEQUENCE [LARGE SCALE GENOMIC DNA]</scope>
    <source>
        <strain evidence="2 3">CCM 8543</strain>
    </source>
</reference>
<dbReference type="InterPro" id="IPR001451">
    <property type="entry name" value="Hexapep"/>
</dbReference>
<keyword evidence="2" id="KW-0808">Transferase</keyword>
<protein>
    <submittedName>
        <fullName evidence="2">Transferase hexapeptide repeat family protein</fullName>
    </submittedName>
</protein>
<accession>A0ABV6D2G7</accession>
<dbReference type="EMBL" id="JBHLXD010000001">
    <property type="protein sequence ID" value="MFC0206846.1"/>
    <property type="molecule type" value="Genomic_DNA"/>
</dbReference>
<dbReference type="InterPro" id="IPR011004">
    <property type="entry name" value="Trimer_LpxA-like_sf"/>
</dbReference>
<dbReference type="InterPro" id="IPR050484">
    <property type="entry name" value="Transf_Hexapept/Carb_Anhydrase"/>
</dbReference>
<comment type="caution">
    <text evidence="2">The sequence shown here is derived from an EMBL/GenBank/DDBJ whole genome shotgun (WGS) entry which is preliminary data.</text>
</comment>
<gene>
    <name evidence="2" type="ORF">ACFFJ2_00350</name>
</gene>
<feature type="compositionally biased region" description="Basic and acidic residues" evidence="1">
    <location>
        <begin position="184"/>
        <end position="194"/>
    </location>
</feature>
<evidence type="ECO:0000256" key="1">
    <source>
        <dbReference type="SAM" id="MobiDB-lite"/>
    </source>
</evidence>
<dbReference type="Gene3D" id="2.160.10.10">
    <property type="entry name" value="Hexapeptide repeat proteins"/>
    <property type="match status" value="1"/>
</dbReference>
<organism evidence="2 3">
    <name type="scientific">Chelativorans intermedius</name>
    <dbReference type="NCBI Taxonomy" id="515947"/>
    <lineage>
        <taxon>Bacteria</taxon>
        <taxon>Pseudomonadati</taxon>
        <taxon>Pseudomonadota</taxon>
        <taxon>Alphaproteobacteria</taxon>
        <taxon>Hyphomicrobiales</taxon>
        <taxon>Phyllobacteriaceae</taxon>
        <taxon>Chelativorans</taxon>
    </lineage>
</organism>
<dbReference type="PANTHER" id="PTHR13061:SF29">
    <property type="entry name" value="GAMMA CARBONIC ANHYDRASE-LIKE 1, MITOCHONDRIAL-RELATED"/>
    <property type="match status" value="1"/>
</dbReference>
<dbReference type="Proteomes" id="UP001589755">
    <property type="component" value="Unassembled WGS sequence"/>
</dbReference>
<proteinExistence type="predicted"/>
<dbReference type="Pfam" id="PF00132">
    <property type="entry name" value="Hexapep"/>
    <property type="match status" value="1"/>
</dbReference>
<dbReference type="GO" id="GO:0016740">
    <property type="term" value="F:transferase activity"/>
    <property type="evidence" value="ECO:0007669"/>
    <property type="project" value="UniProtKB-KW"/>
</dbReference>
<keyword evidence="3" id="KW-1185">Reference proteome</keyword>
<sequence>MRPSSRIYAWDGIVPVVDPAAFVHPEAVVIGDVIVGAGVYVGPCAVLRGDFGRIVLRPGCNVQETCVLHSFPGKDVVVEEEGHIGHGAVLHGCHVGRNAMVGMNAVVMDEAVIGENTIVAAMAFVKAGARIAPNSLAVGSPARVVRALSPEEIDWKRRGTAVYRQLALEARQKLRPAEPLAAPEPDRRRAEAPRYDPLPLARTDFTARP</sequence>
<dbReference type="SUPFAM" id="SSF51161">
    <property type="entry name" value="Trimeric LpxA-like enzymes"/>
    <property type="match status" value="1"/>
</dbReference>
<evidence type="ECO:0000313" key="3">
    <source>
        <dbReference type="Proteomes" id="UP001589755"/>
    </source>
</evidence>
<dbReference type="PANTHER" id="PTHR13061">
    <property type="entry name" value="DYNACTIN SUBUNIT P25"/>
    <property type="match status" value="1"/>
</dbReference>
<dbReference type="RefSeq" id="WP_261518974.1">
    <property type="nucleotide sequence ID" value="NZ_JAODNW010000002.1"/>
</dbReference>
<name>A0ABV6D2G7_9HYPH</name>
<dbReference type="CDD" id="cd04745">
    <property type="entry name" value="LbH_paaY_like"/>
    <property type="match status" value="1"/>
</dbReference>